<evidence type="ECO:0000256" key="7">
    <source>
        <dbReference type="PIRSR" id="PIRSR625650-4"/>
    </source>
</evidence>
<evidence type="ECO:0000256" key="5">
    <source>
        <dbReference type="PIRSR" id="PIRSR625650-2"/>
    </source>
</evidence>
<evidence type="ECO:0000256" key="4">
    <source>
        <dbReference type="PIRSR" id="PIRSR625650-1"/>
    </source>
</evidence>
<dbReference type="Gene3D" id="3.30.465.10">
    <property type="match status" value="1"/>
</dbReference>
<dbReference type="Gene3D" id="1.10.45.10">
    <property type="entry name" value="Vanillyl-alcohol Oxidase, Chain A, domain 4"/>
    <property type="match status" value="1"/>
</dbReference>
<dbReference type="Gene3D" id="3.30.300.330">
    <property type="match status" value="1"/>
</dbReference>
<dbReference type="InterPro" id="IPR016167">
    <property type="entry name" value="FAD-bd_PCMH_sub1"/>
</dbReference>
<comment type="caution">
    <text evidence="9">The sequence shown here is derived from an EMBL/GenBank/DDBJ whole genome shotgun (WGS) entry which is preliminary data.</text>
</comment>
<evidence type="ECO:0000256" key="2">
    <source>
        <dbReference type="ARBA" id="ARBA00022630"/>
    </source>
</evidence>
<evidence type="ECO:0000256" key="6">
    <source>
        <dbReference type="PIRSR" id="PIRSR625650-3"/>
    </source>
</evidence>
<dbReference type="InterPro" id="IPR016171">
    <property type="entry name" value="Vanillyl_alc_oxidase_C-sub2"/>
</dbReference>
<evidence type="ECO:0000313" key="9">
    <source>
        <dbReference type="EMBL" id="RZO19784.1"/>
    </source>
</evidence>
<protein>
    <submittedName>
        <fullName evidence="9">FAD-binding oxidoreductase</fullName>
    </submittedName>
</protein>
<feature type="binding site" evidence="5">
    <location>
        <position position="391"/>
    </location>
    <ligand>
        <name>substrate</name>
    </ligand>
</feature>
<dbReference type="InterPro" id="IPR004113">
    <property type="entry name" value="FAD-bd_oxidored_4_C"/>
</dbReference>
<dbReference type="AlphaFoldDB" id="A0A520MEZ1"/>
<dbReference type="Pfam" id="PF02913">
    <property type="entry name" value="FAD-oxidase_C"/>
    <property type="match status" value="1"/>
</dbReference>
<dbReference type="PANTHER" id="PTHR46568:SF1">
    <property type="entry name" value="ALKYLDIHYDROXYACETONEPHOSPHATE SYNTHASE, PEROXISOMAL"/>
    <property type="match status" value="1"/>
</dbReference>
<name>A0A520MEZ1_9GAMM</name>
<evidence type="ECO:0000256" key="1">
    <source>
        <dbReference type="ARBA" id="ARBA00008000"/>
    </source>
</evidence>
<dbReference type="GO" id="GO:0071949">
    <property type="term" value="F:FAD binding"/>
    <property type="evidence" value="ECO:0007669"/>
    <property type="project" value="InterPro"/>
</dbReference>
<dbReference type="PROSITE" id="PS51387">
    <property type="entry name" value="FAD_PCMH"/>
    <property type="match status" value="1"/>
</dbReference>
<dbReference type="InterPro" id="IPR036318">
    <property type="entry name" value="FAD-bd_PCMH-like_sf"/>
</dbReference>
<dbReference type="GO" id="GO:0008609">
    <property type="term" value="F:alkylglycerone-phosphate synthase activity"/>
    <property type="evidence" value="ECO:0007669"/>
    <property type="project" value="InterPro"/>
</dbReference>
<feature type="domain" description="FAD-binding PCMH-type" evidence="8">
    <location>
        <begin position="86"/>
        <end position="266"/>
    </location>
</feature>
<dbReference type="SUPFAM" id="SSF56176">
    <property type="entry name" value="FAD-binding/transporter-associated domain-like"/>
    <property type="match status" value="1"/>
</dbReference>
<evidence type="ECO:0000313" key="10">
    <source>
        <dbReference type="Proteomes" id="UP000315889"/>
    </source>
</evidence>
<dbReference type="InterPro" id="IPR016166">
    <property type="entry name" value="FAD-bd_PCMH"/>
</dbReference>
<gene>
    <name evidence="9" type="ORF">EVB03_06530</name>
</gene>
<dbReference type="GO" id="GO:0008610">
    <property type="term" value="P:lipid biosynthetic process"/>
    <property type="evidence" value="ECO:0007669"/>
    <property type="project" value="InterPro"/>
</dbReference>
<feature type="active site" description="Proton donor/acceptor" evidence="4">
    <location>
        <position position="452"/>
    </location>
</feature>
<comment type="similarity">
    <text evidence="1">Belongs to the FAD-binding oxidoreductase/transferase type 4 family.</text>
</comment>
<dbReference type="InterPro" id="IPR016164">
    <property type="entry name" value="FAD-linked_Oxase-like_C"/>
</dbReference>
<feature type="binding site" evidence="6">
    <location>
        <begin position="118"/>
        <end position="124"/>
    </location>
    <ligand>
        <name>FAD</name>
        <dbReference type="ChEBI" id="CHEBI:57692"/>
    </ligand>
</feature>
<dbReference type="Gene3D" id="3.30.43.10">
    <property type="entry name" value="Uridine Diphospho-n-acetylenolpyruvylglucosamine Reductase, domain 2"/>
    <property type="match status" value="1"/>
</dbReference>
<dbReference type="Pfam" id="PF01565">
    <property type="entry name" value="FAD_binding_4"/>
    <property type="match status" value="1"/>
</dbReference>
<dbReference type="InterPro" id="IPR016169">
    <property type="entry name" value="FAD-bd_PCMH_sub2"/>
</dbReference>
<reference evidence="9 10" key="1">
    <citation type="submission" date="2019-02" db="EMBL/GenBank/DDBJ databases">
        <title>Prokaryotic population dynamics and viral predation in marine succession experiment using metagenomics: the confinement effect.</title>
        <authorList>
            <person name="Haro-Moreno J.M."/>
            <person name="Rodriguez-Valera F."/>
            <person name="Lopez-Perez M."/>
        </authorList>
    </citation>
    <scope>NUCLEOTIDE SEQUENCE [LARGE SCALE GENOMIC DNA]</scope>
    <source>
        <strain evidence="9">MED-G170</strain>
    </source>
</reference>
<dbReference type="InterPro" id="IPR006094">
    <property type="entry name" value="Oxid_FAD_bind_N"/>
</dbReference>
<keyword evidence="3 6" id="KW-0274">FAD</keyword>
<evidence type="ECO:0000256" key="3">
    <source>
        <dbReference type="ARBA" id="ARBA00022827"/>
    </source>
</evidence>
<dbReference type="InterPro" id="IPR025650">
    <property type="entry name" value="Alkyl-DHAP_Synthase"/>
</dbReference>
<accession>A0A520MEZ1</accession>
<dbReference type="Gene3D" id="3.30.70.3450">
    <property type="match status" value="1"/>
</dbReference>
<sequence length="538" mass="57993">MRLWNGWGNENSNLSMELNSGLRMLLTALVGPAKSLPQATLDEVIAKVPATKLTAHPLINTDPETRVRHARGQSLPDWLDMHSGNVDTFPDGVAMPESSEQVRDLLAHAKANDLVVIPYGGGTSVVGHINPEESKKPVLTVDMGKMNSMLHIDTESQLATFGAGTPGPKIEEELKKHGYTLGHFPQSWELSTVGGWVASRSSGQQSLHYGRIENLFAGGSIETLAGTLDIPTIPASSAGPDVREMILGSEGRMGIITEVKVRITPLPEQEQFQVVFFPSWDVGITVARELIQQRVALSMVRLSNPLETTSLLYMGAGEDSGGVVALEQALSEKGIGSGKVMMTFGVTGSARHCETAHQLALDHCANHGGVADQSGLGDNWAHGRFRAPYLRDPLGAAGYAADTMETAVDWAKVPTAAENIEQAIRTALADEGEQVHAYTHLSHVYGQGSSIYTTYLFRLGESYQQGMDRWVKLKKAGAEQIVAHGGTISHQHGVGRDHRQYLSAEKGTLGIVAINNLCELFDPNGQMNPGKLLPDSEY</sequence>
<organism evidence="9 10">
    <name type="scientific">SAR92 clade bacterium</name>
    <dbReference type="NCBI Taxonomy" id="2315479"/>
    <lineage>
        <taxon>Bacteria</taxon>
        <taxon>Pseudomonadati</taxon>
        <taxon>Pseudomonadota</taxon>
        <taxon>Gammaproteobacteria</taxon>
        <taxon>Cellvibrionales</taxon>
        <taxon>Porticoccaceae</taxon>
        <taxon>SAR92 clade</taxon>
    </lineage>
</organism>
<dbReference type="EMBL" id="SHBP01000008">
    <property type="protein sequence ID" value="RZO19784.1"/>
    <property type="molecule type" value="Genomic_DNA"/>
</dbReference>
<comment type="cofactor">
    <cofactor evidence="6">
        <name>FAD</name>
        <dbReference type="ChEBI" id="CHEBI:57692"/>
    </cofactor>
</comment>
<proteinExistence type="inferred from homology"/>
<evidence type="ECO:0000259" key="8">
    <source>
        <dbReference type="PROSITE" id="PS51387"/>
    </source>
</evidence>
<dbReference type="PANTHER" id="PTHR46568">
    <property type="entry name" value="ALKYLDIHYDROXYACETONEPHOSPHATE SYNTHASE, PEROXISOMAL"/>
    <property type="match status" value="1"/>
</dbReference>
<feature type="site" description="Important for enzyme activity" evidence="7">
    <location>
        <position position="301"/>
    </location>
</feature>
<dbReference type="SUPFAM" id="SSF55103">
    <property type="entry name" value="FAD-linked oxidases, C-terminal domain"/>
    <property type="match status" value="1"/>
</dbReference>
<keyword evidence="2" id="KW-0285">Flavoprotein</keyword>
<dbReference type="Proteomes" id="UP000315889">
    <property type="component" value="Unassembled WGS sequence"/>
</dbReference>
<feature type="binding site" evidence="6">
    <location>
        <begin position="250"/>
        <end position="256"/>
    </location>
    <ligand>
        <name>FAD</name>
        <dbReference type="ChEBI" id="CHEBI:57692"/>
    </ligand>
</feature>